<reference evidence="3" key="1">
    <citation type="submission" date="2014-07" db="EMBL/GenBank/DDBJ databases">
        <title>Identification of a novel salt tolerance gene in wild soybean by whole-genome sequencing.</title>
        <authorList>
            <person name="Lam H.-M."/>
            <person name="Qi X."/>
            <person name="Li M.-W."/>
            <person name="Liu X."/>
            <person name="Xie M."/>
            <person name="Ni M."/>
            <person name="Xu X."/>
        </authorList>
    </citation>
    <scope>NUCLEOTIDE SEQUENCE [LARGE SCALE GENOMIC DNA]</scope>
    <source>
        <tissue evidence="3">Root</tissue>
    </source>
</reference>
<evidence type="ECO:0000313" key="3">
    <source>
        <dbReference type="EMBL" id="KHN28497.1"/>
    </source>
</evidence>
<evidence type="ECO:0000256" key="2">
    <source>
        <dbReference type="ARBA" id="ARBA00023315"/>
    </source>
</evidence>
<sequence>MLETLTDSNLTKNHRPKRISSKPVHLRDYVFGRPMLLKQNATWHHHLKLYYHFSIGISSKTPKGLSSFCGRSSYIWNTPIESIIKEPSNVVDSNGKVRHGFVLSRDLVEKLKKWVSFKCKRSNQKRPIMLALILIMMKPGNCLAPRIVSLKRGMLIGENAIIEAVIAIRRKVRDFQLDAMKGFESVISDSEELSQPGTKSVVTIAGSPKIGAYETDFGWGKPKKSEILHIENSGSISLSDSRDEEGGVEVWTSTWKGSNEQILYYLGRISQKY</sequence>
<dbReference type="EMBL" id="KN652673">
    <property type="protein sequence ID" value="KHN28497.1"/>
    <property type="molecule type" value="Genomic_DNA"/>
</dbReference>
<proteinExistence type="predicted"/>
<keyword evidence="1 3" id="KW-0808">Transferase</keyword>
<dbReference type="AlphaFoldDB" id="A0A0B2R9R0"/>
<dbReference type="InterPro" id="IPR023213">
    <property type="entry name" value="CAT-like_dom_sf"/>
</dbReference>
<accession>A0A0B2R9R0</accession>
<dbReference type="PANTHER" id="PTHR31625">
    <property type="match status" value="1"/>
</dbReference>
<organism evidence="3">
    <name type="scientific">Glycine soja</name>
    <name type="common">Wild soybean</name>
    <dbReference type="NCBI Taxonomy" id="3848"/>
    <lineage>
        <taxon>Eukaryota</taxon>
        <taxon>Viridiplantae</taxon>
        <taxon>Streptophyta</taxon>
        <taxon>Embryophyta</taxon>
        <taxon>Tracheophyta</taxon>
        <taxon>Spermatophyta</taxon>
        <taxon>Magnoliopsida</taxon>
        <taxon>eudicotyledons</taxon>
        <taxon>Gunneridae</taxon>
        <taxon>Pentapetalae</taxon>
        <taxon>rosids</taxon>
        <taxon>fabids</taxon>
        <taxon>Fabales</taxon>
        <taxon>Fabaceae</taxon>
        <taxon>Papilionoideae</taxon>
        <taxon>50 kb inversion clade</taxon>
        <taxon>NPAAA clade</taxon>
        <taxon>indigoferoid/millettioid clade</taxon>
        <taxon>Phaseoleae</taxon>
        <taxon>Glycine</taxon>
        <taxon>Glycine subgen. Soja</taxon>
    </lineage>
</organism>
<gene>
    <name evidence="3" type="ORF">glysoja_040413</name>
</gene>
<dbReference type="InterPro" id="IPR051504">
    <property type="entry name" value="Plant_metabolite_acyltrans"/>
</dbReference>
<dbReference type="Pfam" id="PF02458">
    <property type="entry name" value="Transferase"/>
    <property type="match status" value="1"/>
</dbReference>
<dbReference type="Proteomes" id="UP000053555">
    <property type="component" value="Unassembled WGS sequence"/>
</dbReference>
<keyword evidence="2" id="KW-0012">Acyltransferase</keyword>
<evidence type="ECO:0000256" key="1">
    <source>
        <dbReference type="ARBA" id="ARBA00022679"/>
    </source>
</evidence>
<dbReference type="GO" id="GO:0016747">
    <property type="term" value="F:acyltransferase activity, transferring groups other than amino-acyl groups"/>
    <property type="evidence" value="ECO:0007669"/>
    <property type="project" value="UniProtKB-ARBA"/>
</dbReference>
<name>A0A0B2R9R0_GLYSO</name>
<dbReference type="Gene3D" id="3.30.559.10">
    <property type="entry name" value="Chloramphenicol acetyltransferase-like domain"/>
    <property type="match status" value="1"/>
</dbReference>
<protein>
    <submittedName>
        <fullName evidence="3">Malonyl-coenzyme A:anthocyanin 3-O-glucoside-6''-O-malonyltransferase</fullName>
    </submittedName>
</protein>